<organism evidence="1 2">
    <name type="scientific">Pseudonocardia hierapolitana</name>
    <dbReference type="NCBI Taxonomy" id="1128676"/>
    <lineage>
        <taxon>Bacteria</taxon>
        <taxon>Bacillati</taxon>
        <taxon>Actinomycetota</taxon>
        <taxon>Actinomycetes</taxon>
        <taxon>Pseudonocardiales</taxon>
        <taxon>Pseudonocardiaceae</taxon>
        <taxon>Pseudonocardia</taxon>
    </lineage>
</organism>
<comment type="caution">
    <text evidence="1">The sequence shown here is derived from an EMBL/GenBank/DDBJ whole genome shotgun (WGS) entry which is preliminary data.</text>
</comment>
<dbReference type="GO" id="GO:0003824">
    <property type="term" value="F:catalytic activity"/>
    <property type="evidence" value="ECO:0007669"/>
    <property type="project" value="InterPro"/>
</dbReference>
<dbReference type="PANTHER" id="PTHR42905">
    <property type="entry name" value="PHOSPHOENOLPYRUVATE CARBOXYLASE"/>
    <property type="match status" value="1"/>
</dbReference>
<evidence type="ECO:0000313" key="1">
    <source>
        <dbReference type="EMBL" id="TWF79344.1"/>
    </source>
</evidence>
<dbReference type="OrthoDB" id="9780430at2"/>
<evidence type="ECO:0000313" key="2">
    <source>
        <dbReference type="Proteomes" id="UP000321261"/>
    </source>
</evidence>
<accession>A0A561SWW2</accession>
<dbReference type="EMBL" id="VIWU01000001">
    <property type="protein sequence ID" value="TWF79344.1"/>
    <property type="molecule type" value="Genomic_DNA"/>
</dbReference>
<dbReference type="Gene3D" id="3.20.20.60">
    <property type="entry name" value="Phosphoenolpyruvate-binding domains"/>
    <property type="match status" value="1"/>
</dbReference>
<sequence length="245" mass="25401">MRPTGRTDPRSGLRSALTGDRVVVPGCHDPLSARLAAEAGAAAVFLAGSAVGRALFDEHSVPRREARTYLRYVELVCRASPVPVIVDGEDGFGDTVGTCADMAAAGAAGVIVGDSLPDGSLRPADAFAAEIAEVRRTGPAFVARTDGIALDRPGTVRRIARYREAGADLTLALLTPVLRAESETEQLATFAQLAESGGGTLALHARRIDDLPPLSRLPAGIAAVFVTGISVPTSTDHITQVLSAR</sequence>
<gene>
    <name evidence="1" type="ORF">FHX44_115277</name>
</gene>
<dbReference type="PANTHER" id="PTHR42905:SF5">
    <property type="entry name" value="CARBOXYVINYL-CARBOXYPHOSPHONATE PHOSPHORYLMUTASE, CHLOROPLASTIC"/>
    <property type="match status" value="1"/>
</dbReference>
<dbReference type="SUPFAM" id="SSF51621">
    <property type="entry name" value="Phosphoenolpyruvate/pyruvate domain"/>
    <property type="match status" value="1"/>
</dbReference>
<dbReference type="Proteomes" id="UP000321261">
    <property type="component" value="Unassembled WGS sequence"/>
</dbReference>
<protein>
    <submittedName>
        <fullName evidence="1">Phosphoenolpyruvate phosphomutase-like protein</fullName>
    </submittedName>
</protein>
<proteinExistence type="predicted"/>
<keyword evidence="2" id="KW-1185">Reference proteome</keyword>
<dbReference type="AlphaFoldDB" id="A0A561SWW2"/>
<keyword evidence="1" id="KW-0670">Pyruvate</keyword>
<name>A0A561SWW2_9PSEU</name>
<dbReference type="RefSeq" id="WP_147258222.1">
    <property type="nucleotide sequence ID" value="NZ_VIWU01000001.1"/>
</dbReference>
<dbReference type="Pfam" id="PF13714">
    <property type="entry name" value="PEP_mutase"/>
    <property type="match status" value="1"/>
</dbReference>
<dbReference type="InterPro" id="IPR015813">
    <property type="entry name" value="Pyrv/PenolPyrv_kinase-like_dom"/>
</dbReference>
<reference evidence="1 2" key="1">
    <citation type="submission" date="2019-06" db="EMBL/GenBank/DDBJ databases">
        <title>Sequencing the genomes of 1000 actinobacteria strains.</title>
        <authorList>
            <person name="Klenk H.-P."/>
        </authorList>
    </citation>
    <scope>NUCLEOTIDE SEQUENCE [LARGE SCALE GENOMIC DNA]</scope>
    <source>
        <strain evidence="1 2">DSM 45671</strain>
    </source>
</reference>
<dbReference type="InterPro" id="IPR040442">
    <property type="entry name" value="Pyrv_kinase-like_dom_sf"/>
</dbReference>